<dbReference type="PROSITE" id="PS00678">
    <property type="entry name" value="WD_REPEATS_1"/>
    <property type="match status" value="1"/>
</dbReference>
<dbReference type="GeneTree" id="ENSGT00940000156606"/>
<dbReference type="PROSITE" id="PS50294">
    <property type="entry name" value="WD_REPEATS_REGION"/>
    <property type="match status" value="3"/>
</dbReference>
<dbReference type="InterPro" id="IPR001680">
    <property type="entry name" value="WD40_rpt"/>
</dbReference>
<dbReference type="Pfam" id="PF08953">
    <property type="entry name" value="DUF1899"/>
    <property type="match status" value="2"/>
</dbReference>
<feature type="region of interest" description="Disordered" evidence="10">
    <location>
        <begin position="378"/>
        <end position="466"/>
    </location>
</feature>
<comment type="function">
    <text evidence="7">F-actin regulator involved in anterograde Golgi to endosome transport: upon ubiquitination via 'Lys-33'-linked ubiquitin chains by the BCR(KLHL20) E3 ubiquitin ligase complex, interacts with EPS15 and localizes to the trans-Golgi network, where it promotes actin polymerization, thereby facilitating post-Golgi trafficking. May play a role in the maintenance of the Golgi apparatus morphology.</text>
</comment>
<comment type="similarity">
    <text evidence="2 9">Belongs to the WD repeat coronin family.</text>
</comment>
<feature type="compositionally biased region" description="Basic and acidic residues" evidence="10">
    <location>
        <begin position="861"/>
        <end position="881"/>
    </location>
</feature>
<dbReference type="PANTHER" id="PTHR10856:SF20">
    <property type="entry name" value="CORONIN-7"/>
    <property type="match status" value="1"/>
</dbReference>
<dbReference type="SUPFAM" id="SSF50978">
    <property type="entry name" value="WD40 repeat-like"/>
    <property type="match status" value="2"/>
</dbReference>
<dbReference type="InParanoid" id="F6YNT4"/>
<feature type="compositionally biased region" description="Acidic residues" evidence="10">
    <location>
        <begin position="913"/>
        <end position="925"/>
    </location>
</feature>
<reference evidence="12" key="3">
    <citation type="submission" date="2025-08" db="UniProtKB">
        <authorList>
            <consortium name="Ensembl"/>
        </authorList>
    </citation>
    <scope>IDENTIFICATION</scope>
</reference>
<evidence type="ECO:0000256" key="7">
    <source>
        <dbReference type="ARBA" id="ARBA00024838"/>
    </source>
</evidence>
<dbReference type="HOGENOM" id="CLU_006604_0_0_1"/>
<accession>F6YNT4</accession>
<dbReference type="GO" id="GO:0003779">
    <property type="term" value="F:actin binding"/>
    <property type="evidence" value="ECO:0007669"/>
    <property type="project" value="UniProtKB-KW"/>
</dbReference>
<protein>
    <recommendedName>
        <fullName evidence="9">Coronin</fullName>
    </recommendedName>
</protein>
<keyword evidence="13" id="KW-1185">Reference proteome</keyword>
<dbReference type="AlphaFoldDB" id="F6YNT4"/>
<evidence type="ECO:0000256" key="3">
    <source>
        <dbReference type="ARBA" id="ARBA00022490"/>
    </source>
</evidence>
<evidence type="ECO:0000256" key="1">
    <source>
        <dbReference type="ARBA" id="ARBA00004496"/>
    </source>
</evidence>
<dbReference type="GO" id="GO:0005737">
    <property type="term" value="C:cytoplasm"/>
    <property type="evidence" value="ECO:0007669"/>
    <property type="project" value="UniProtKB-SubCell"/>
</dbReference>
<dbReference type="STRING" id="7719.ENSCINP00000009121"/>
<dbReference type="SMART" id="SM01167">
    <property type="entry name" value="DUF1900"/>
    <property type="match status" value="2"/>
</dbReference>
<reference evidence="12" key="2">
    <citation type="journal article" date="2008" name="Genome Biol.">
        <title>Improved genome assembly and evidence-based global gene model set for the chordate Ciona intestinalis: new insight into intron and operon populations.</title>
        <authorList>
            <person name="Satou Y."/>
            <person name="Mineta K."/>
            <person name="Ogasawara M."/>
            <person name="Sasakura Y."/>
            <person name="Shoguchi E."/>
            <person name="Ueno K."/>
            <person name="Yamada L."/>
            <person name="Matsumoto J."/>
            <person name="Wasserscheid J."/>
            <person name="Dewar K."/>
            <person name="Wiley G.B."/>
            <person name="Macmil S.L."/>
            <person name="Roe B.A."/>
            <person name="Zeller R.W."/>
            <person name="Hastings K.E."/>
            <person name="Lemaire P."/>
            <person name="Lindquist E."/>
            <person name="Endo T."/>
            <person name="Hotta K."/>
            <person name="Inaba K."/>
        </authorList>
    </citation>
    <scope>NUCLEOTIDE SEQUENCE [LARGE SCALE GENOMIC DNA]</scope>
    <source>
        <strain evidence="12">wild type</strain>
    </source>
</reference>
<evidence type="ECO:0000256" key="9">
    <source>
        <dbReference type="RuleBase" id="RU280818"/>
    </source>
</evidence>
<evidence type="ECO:0000313" key="12">
    <source>
        <dbReference type="Ensembl" id="ENSCINP00000009121.3"/>
    </source>
</evidence>
<comment type="subcellular location">
    <subcellularLocation>
        <location evidence="1">Cytoplasm</location>
    </subcellularLocation>
</comment>
<dbReference type="InterPro" id="IPR015943">
    <property type="entry name" value="WD40/YVTN_repeat-like_dom_sf"/>
</dbReference>
<evidence type="ECO:0000256" key="6">
    <source>
        <dbReference type="ARBA" id="ARBA00023203"/>
    </source>
</evidence>
<dbReference type="EMBL" id="EAAA01001482">
    <property type="status" value="NOT_ANNOTATED_CDS"/>
    <property type="molecule type" value="Genomic_DNA"/>
</dbReference>
<keyword evidence="6" id="KW-0009">Actin-binding</keyword>
<dbReference type="Ensembl" id="ENSCINT00000009121.3">
    <property type="protein sequence ID" value="ENSCINP00000009121.3"/>
    <property type="gene ID" value="ENSCING00000004409.3"/>
</dbReference>
<dbReference type="InterPro" id="IPR036322">
    <property type="entry name" value="WD40_repeat_dom_sf"/>
</dbReference>
<dbReference type="OMA" id="TIMYMEV"/>
<evidence type="ECO:0000256" key="4">
    <source>
        <dbReference type="ARBA" id="ARBA00022574"/>
    </source>
</evidence>
<reference evidence="12" key="4">
    <citation type="submission" date="2025-09" db="UniProtKB">
        <authorList>
            <consortium name="Ensembl"/>
        </authorList>
    </citation>
    <scope>IDENTIFICATION</scope>
</reference>
<evidence type="ECO:0000256" key="5">
    <source>
        <dbReference type="ARBA" id="ARBA00022737"/>
    </source>
</evidence>
<proteinExistence type="inferred from homology"/>
<evidence type="ECO:0000256" key="2">
    <source>
        <dbReference type="ARBA" id="ARBA00009482"/>
    </source>
</evidence>
<feature type="domain" description="DUF1899" evidence="11">
    <location>
        <begin position="467"/>
        <end position="532"/>
    </location>
</feature>
<dbReference type="InterPro" id="IPR015505">
    <property type="entry name" value="Coronin"/>
</dbReference>
<feature type="repeat" description="WD" evidence="8">
    <location>
        <begin position="634"/>
        <end position="675"/>
    </location>
</feature>
<reference evidence="13" key="1">
    <citation type="journal article" date="2002" name="Science">
        <title>The draft genome of Ciona intestinalis: insights into chordate and vertebrate origins.</title>
        <authorList>
            <person name="Dehal P."/>
            <person name="Satou Y."/>
            <person name="Campbell R.K."/>
            <person name="Chapman J."/>
            <person name="Degnan B."/>
            <person name="De Tomaso A."/>
            <person name="Davidson B."/>
            <person name="Di Gregorio A."/>
            <person name="Gelpke M."/>
            <person name="Goodstein D.M."/>
            <person name="Harafuji N."/>
            <person name="Hastings K.E."/>
            <person name="Ho I."/>
            <person name="Hotta K."/>
            <person name="Huang W."/>
            <person name="Kawashima T."/>
            <person name="Lemaire P."/>
            <person name="Martinez D."/>
            <person name="Meinertzhagen I.A."/>
            <person name="Necula S."/>
            <person name="Nonaka M."/>
            <person name="Putnam N."/>
            <person name="Rash S."/>
            <person name="Saiga H."/>
            <person name="Satake M."/>
            <person name="Terry A."/>
            <person name="Yamada L."/>
            <person name="Wang H.G."/>
            <person name="Awazu S."/>
            <person name="Azumi K."/>
            <person name="Boore J."/>
            <person name="Branno M."/>
            <person name="Chin-Bow S."/>
            <person name="DeSantis R."/>
            <person name="Doyle S."/>
            <person name="Francino P."/>
            <person name="Keys D.N."/>
            <person name="Haga S."/>
            <person name="Hayashi H."/>
            <person name="Hino K."/>
            <person name="Imai K.S."/>
            <person name="Inaba K."/>
            <person name="Kano S."/>
            <person name="Kobayashi K."/>
            <person name="Kobayashi M."/>
            <person name="Lee B.I."/>
            <person name="Makabe K.W."/>
            <person name="Manohar C."/>
            <person name="Matassi G."/>
            <person name="Medina M."/>
            <person name="Mochizuki Y."/>
            <person name="Mount S."/>
            <person name="Morishita T."/>
            <person name="Miura S."/>
            <person name="Nakayama A."/>
            <person name="Nishizaka S."/>
            <person name="Nomoto H."/>
            <person name="Ohta F."/>
            <person name="Oishi K."/>
            <person name="Rigoutsos I."/>
            <person name="Sano M."/>
            <person name="Sasaki A."/>
            <person name="Sasakura Y."/>
            <person name="Shoguchi E."/>
            <person name="Shin-i T."/>
            <person name="Spagnuolo A."/>
            <person name="Stainier D."/>
            <person name="Suzuki M.M."/>
            <person name="Tassy O."/>
            <person name="Takatori N."/>
            <person name="Tokuoka M."/>
            <person name="Yagi K."/>
            <person name="Yoshizaki F."/>
            <person name="Wada S."/>
            <person name="Zhang C."/>
            <person name="Hyatt P.D."/>
            <person name="Larimer F."/>
            <person name="Detter C."/>
            <person name="Doggett N."/>
            <person name="Glavina T."/>
            <person name="Hawkins T."/>
            <person name="Richardson P."/>
            <person name="Lucas S."/>
            <person name="Kohara Y."/>
            <person name="Levine M."/>
            <person name="Satoh N."/>
            <person name="Rokhsar D.S."/>
        </authorList>
    </citation>
    <scope>NUCLEOTIDE SEQUENCE [LARGE SCALE GENOMIC DNA]</scope>
</reference>
<dbReference type="PRINTS" id="PR00320">
    <property type="entry name" value="GPROTEINBRPT"/>
</dbReference>
<dbReference type="InterPro" id="IPR020472">
    <property type="entry name" value="WD40_PAC1"/>
</dbReference>
<dbReference type="Proteomes" id="UP000008144">
    <property type="component" value="Chromosome 2"/>
</dbReference>
<dbReference type="Pfam" id="PF16300">
    <property type="entry name" value="WD40_4"/>
    <property type="match status" value="2"/>
</dbReference>
<evidence type="ECO:0000259" key="11">
    <source>
        <dbReference type="SMART" id="SM01166"/>
    </source>
</evidence>
<feature type="region of interest" description="Disordered" evidence="10">
    <location>
        <begin position="861"/>
        <end position="925"/>
    </location>
</feature>
<feature type="domain" description="DUF1899" evidence="11">
    <location>
        <begin position="3"/>
        <end position="66"/>
    </location>
</feature>
<dbReference type="FunFam" id="2.130.10.10:FF:000076">
    <property type="entry name" value="Coronin"/>
    <property type="match status" value="1"/>
</dbReference>
<organism evidence="12 13">
    <name type="scientific">Ciona intestinalis</name>
    <name type="common">Transparent sea squirt</name>
    <name type="synonym">Ascidia intestinalis</name>
    <dbReference type="NCBI Taxonomy" id="7719"/>
    <lineage>
        <taxon>Eukaryota</taxon>
        <taxon>Metazoa</taxon>
        <taxon>Chordata</taxon>
        <taxon>Tunicata</taxon>
        <taxon>Ascidiacea</taxon>
        <taxon>Phlebobranchia</taxon>
        <taxon>Cionidae</taxon>
        <taxon>Ciona</taxon>
    </lineage>
</organism>
<dbReference type="Pfam" id="PF00400">
    <property type="entry name" value="WD40"/>
    <property type="match status" value="3"/>
</dbReference>
<dbReference type="SMART" id="SM01166">
    <property type="entry name" value="DUF1899"/>
    <property type="match status" value="2"/>
</dbReference>
<dbReference type="InterPro" id="IPR019775">
    <property type="entry name" value="WD40_repeat_CS"/>
</dbReference>
<evidence type="ECO:0000256" key="8">
    <source>
        <dbReference type="PROSITE-ProRule" id="PRU00221"/>
    </source>
</evidence>
<dbReference type="GO" id="GO:0030036">
    <property type="term" value="P:actin cytoskeleton organization"/>
    <property type="evidence" value="ECO:0007669"/>
    <property type="project" value="UniProtKB-ARBA"/>
</dbReference>
<feature type="repeat" description="WD" evidence="8">
    <location>
        <begin position="591"/>
        <end position="633"/>
    </location>
</feature>
<keyword evidence="5 9" id="KW-0677">Repeat</keyword>
<keyword evidence="4 8" id="KW-0853">WD repeat</keyword>
<evidence type="ECO:0000256" key="10">
    <source>
        <dbReference type="SAM" id="MobiDB-lite"/>
    </source>
</evidence>
<dbReference type="SMART" id="SM00320">
    <property type="entry name" value="WD40"/>
    <property type="match status" value="5"/>
</dbReference>
<dbReference type="EMBL" id="EAAA01001483">
    <property type="status" value="NOT_ANNOTATED_CDS"/>
    <property type="molecule type" value="Genomic_DNA"/>
</dbReference>
<dbReference type="FunCoup" id="F6YNT4">
    <property type="interactions" value="61"/>
</dbReference>
<sequence length="925" mass="101278">MHRFKSSKYKNGVAKVPKKELCITDVSVEAPVSYGNHVSCGAKFFVCNLGGAGGGKLGVFGVDDCGRKGQHPMLAAHAGIITDIEFSPFYHDTFLSASDDSTVKIWKIPDSGVMNSGSYSPASVFKGFKKRPEVLQHHPVAESLCALATGGEIKLLNMKQEDVALNCEVCSDTLQSIAWSYDGKTIAATSKNKKLFIADPRVGQQVVETAAHGNHKDSRVICLGDSEKFATTGFTTSRSRELKAWDPRNLTSCLQTIEFGTSTGVLMPFYDADAKLIFLAGKGDSSLSILEVVDGTELISQASQTMLPDQSKGMGILPKLAVDVMSCEVDRLMQLCARQIVPVKIEVPRKSHRDFISELYPDTDSDEIVLTAENWLSGTNGQRTKTSLDPSTRKSLRVSQNAPTVAAPAAPAEPTEPVEPVEPAESAAQAAPAAEVVKNTTPTDTKKVASSSPPPPSESKLPAPEKKVEVHSKFRHWTGTVLHPTTHITNIPKLNTSLSGSCDGFHINTERVAFPLSTPGGHVAIWELSKIGRLPSSDPPSLQNTAAVTDMRWDPFNSHRIAVGLENGKIKVWEIPEGGLKEVVSEESFSLSGHYNKVICVRFHPLASGILASASSDSTIKIWDLESQENCITLTGHEDEILNISWSSDGKYIASMCKDNKIRIYDPRSSTEPIKVATGSEGSSRGGRIVWACSDQLLISSGFKSGAREIAVYDVTDMDRGQVESQDLGGSPSTLIPHYDEDSSTLFVTGKGDTTMHSFEVSPTEPHLHQLNTFTSDKMHQGFLFLPKTTCDPRKVEFARAWRLSKTTLVPISFKVPRIKMEYFQDDLFPETRDLRKPTMTSQQWLDGKNVQASKISVCPKDMKPLSEAPKEAPKARKYESYDPSTYKTDEEKKEELLAAMSNRLDLDKELEQDTMEGVDEDEWD</sequence>
<feature type="compositionally biased region" description="Basic and acidic residues" evidence="10">
    <location>
        <begin position="888"/>
        <end position="897"/>
    </location>
</feature>
<evidence type="ECO:0000313" key="13">
    <source>
        <dbReference type="Proteomes" id="UP000008144"/>
    </source>
</evidence>
<dbReference type="Gene3D" id="2.130.10.10">
    <property type="entry name" value="YVTN repeat-like/Quinoprotein amine dehydrogenase"/>
    <property type="match status" value="2"/>
</dbReference>
<name>F6YNT4_CIOIN</name>
<feature type="compositionally biased region" description="Low complexity" evidence="10">
    <location>
        <begin position="402"/>
        <end position="415"/>
    </location>
</feature>
<feature type="compositionally biased region" description="Polar residues" evidence="10">
    <location>
        <begin position="378"/>
        <end position="390"/>
    </location>
</feature>
<dbReference type="PANTHER" id="PTHR10856">
    <property type="entry name" value="CORONIN"/>
    <property type="match status" value="1"/>
</dbReference>
<keyword evidence="3" id="KW-0963">Cytoplasm</keyword>
<dbReference type="PROSITE" id="PS50082">
    <property type="entry name" value="WD_REPEATS_2"/>
    <property type="match status" value="3"/>
</dbReference>
<feature type="repeat" description="WD" evidence="8">
    <location>
        <begin position="74"/>
        <end position="116"/>
    </location>
</feature>
<feature type="compositionally biased region" description="Low complexity" evidence="10">
    <location>
        <begin position="421"/>
        <end position="437"/>
    </location>
</feature>
<dbReference type="InterPro" id="IPR015048">
    <property type="entry name" value="DUF1899"/>
</dbReference>